<sequence length="178" mass="19991">MQLGNMKGNNPLTLDNSVTEKYMRLAIDEARAAATIDEVPIGAVVVHDGIVIGAGHNMREEFQQTPYHAEMLAIMEACDALHSWRLEDCDLYVTLEPCIMCSGAIINARIRHLYYGASDPKGGAVNSLYHLMEDSRLNHQVEVTAGLLGDECSQMLKDFFRNIRRRRKLEKQKGQSKN</sequence>
<evidence type="ECO:0000313" key="10">
    <source>
        <dbReference type="EMBL" id="KRN59572.1"/>
    </source>
</evidence>
<dbReference type="CDD" id="cd01285">
    <property type="entry name" value="nucleoside_deaminase"/>
    <property type="match status" value="1"/>
</dbReference>
<comment type="cofactor">
    <cofactor evidence="8">
        <name>Zn(2+)</name>
        <dbReference type="ChEBI" id="CHEBI:29105"/>
    </cofactor>
    <text evidence="8">Binds 1 zinc ion per subunit.</text>
</comment>
<dbReference type="InterPro" id="IPR028883">
    <property type="entry name" value="tRNA_aden_deaminase"/>
</dbReference>
<keyword evidence="5 8" id="KW-0378">Hydrolase</keyword>
<evidence type="ECO:0000256" key="3">
    <source>
        <dbReference type="ARBA" id="ARBA00022694"/>
    </source>
</evidence>
<dbReference type="EC" id="3.5.4.33" evidence="8"/>
<comment type="catalytic activity">
    <reaction evidence="7 8">
        <text>adenosine(34) in tRNA + H2O + H(+) = inosine(34) in tRNA + NH4(+)</text>
        <dbReference type="Rhea" id="RHEA:43168"/>
        <dbReference type="Rhea" id="RHEA-COMP:10373"/>
        <dbReference type="Rhea" id="RHEA-COMP:10374"/>
        <dbReference type="ChEBI" id="CHEBI:15377"/>
        <dbReference type="ChEBI" id="CHEBI:15378"/>
        <dbReference type="ChEBI" id="CHEBI:28938"/>
        <dbReference type="ChEBI" id="CHEBI:74411"/>
        <dbReference type="ChEBI" id="CHEBI:82852"/>
        <dbReference type="EC" id="3.5.4.33"/>
    </reaction>
</comment>
<dbReference type="PANTHER" id="PTHR11079">
    <property type="entry name" value="CYTOSINE DEAMINASE FAMILY MEMBER"/>
    <property type="match status" value="1"/>
</dbReference>
<gene>
    <name evidence="8" type="primary">tadA</name>
    <name evidence="10" type="ORF">IV45_GL001321</name>
</gene>
<dbReference type="InterPro" id="IPR016193">
    <property type="entry name" value="Cytidine_deaminase-like"/>
</dbReference>
<dbReference type="AlphaFoldDB" id="A0A0R2IC78"/>
<accession>A0A0R2IC78</accession>
<evidence type="ECO:0000259" key="9">
    <source>
        <dbReference type="PROSITE" id="PS51747"/>
    </source>
</evidence>
<dbReference type="FunFam" id="3.40.140.10:FF:000005">
    <property type="entry name" value="tRNA-specific adenosine deaminase"/>
    <property type="match status" value="1"/>
</dbReference>
<feature type="binding site" evidence="8">
    <location>
        <position position="101"/>
    </location>
    <ligand>
        <name>Zn(2+)</name>
        <dbReference type="ChEBI" id="CHEBI:29105"/>
        <note>catalytic</note>
    </ligand>
</feature>
<dbReference type="GO" id="GO:0052717">
    <property type="term" value="F:tRNA-specific adenosine-34 deaminase activity"/>
    <property type="evidence" value="ECO:0007669"/>
    <property type="project" value="UniProtKB-UniRule"/>
</dbReference>
<dbReference type="PROSITE" id="PS51747">
    <property type="entry name" value="CYT_DCMP_DEAMINASES_2"/>
    <property type="match status" value="1"/>
</dbReference>
<dbReference type="InterPro" id="IPR002125">
    <property type="entry name" value="CMP_dCMP_dom"/>
</dbReference>
<dbReference type="HAMAP" id="MF_00972">
    <property type="entry name" value="tRNA_aden_deaminase"/>
    <property type="match status" value="1"/>
</dbReference>
<comment type="subunit">
    <text evidence="2 8">Homodimer.</text>
</comment>
<evidence type="ECO:0000256" key="2">
    <source>
        <dbReference type="ARBA" id="ARBA00011738"/>
    </source>
</evidence>
<feature type="active site" description="Proton donor" evidence="8">
    <location>
        <position position="70"/>
    </location>
</feature>
<evidence type="ECO:0000256" key="1">
    <source>
        <dbReference type="ARBA" id="ARBA00010669"/>
    </source>
</evidence>
<dbReference type="NCBIfam" id="NF008113">
    <property type="entry name" value="PRK10860.1"/>
    <property type="match status" value="1"/>
</dbReference>
<evidence type="ECO:0000313" key="11">
    <source>
        <dbReference type="Proteomes" id="UP000050934"/>
    </source>
</evidence>
<comment type="caution">
    <text evidence="10">The sequence shown here is derived from an EMBL/GenBank/DDBJ whole genome shotgun (WGS) entry which is preliminary data.</text>
</comment>
<dbReference type="InterPro" id="IPR058535">
    <property type="entry name" value="MafB19-deam"/>
</dbReference>
<dbReference type="GO" id="GO:0002100">
    <property type="term" value="P:tRNA wobble adenosine to inosine editing"/>
    <property type="evidence" value="ECO:0007669"/>
    <property type="project" value="UniProtKB-UniRule"/>
</dbReference>
<keyword evidence="4 8" id="KW-0479">Metal-binding</keyword>
<organism evidence="10 11">
    <name type="scientific">Limosilactobacillus secaliphilus</name>
    <dbReference type="NCBI Taxonomy" id="396268"/>
    <lineage>
        <taxon>Bacteria</taxon>
        <taxon>Bacillati</taxon>
        <taxon>Bacillota</taxon>
        <taxon>Bacilli</taxon>
        <taxon>Lactobacillales</taxon>
        <taxon>Lactobacillaceae</taxon>
        <taxon>Limosilactobacillus</taxon>
    </lineage>
</organism>
<dbReference type="Pfam" id="PF14437">
    <property type="entry name" value="MafB19-deam"/>
    <property type="match status" value="1"/>
</dbReference>
<comment type="similarity">
    <text evidence="1">Belongs to the cytidine and deoxycytidylate deaminase family. ADAT2 subfamily.</text>
</comment>
<feature type="binding site" evidence="8">
    <location>
        <position position="98"/>
    </location>
    <ligand>
        <name>Zn(2+)</name>
        <dbReference type="ChEBI" id="CHEBI:29105"/>
        <note>catalytic</note>
    </ligand>
</feature>
<keyword evidence="6 8" id="KW-0862">Zinc</keyword>
<dbReference type="PROSITE" id="PS00903">
    <property type="entry name" value="CYT_DCMP_DEAMINASES_1"/>
    <property type="match status" value="1"/>
</dbReference>
<dbReference type="InterPro" id="IPR016192">
    <property type="entry name" value="APOBEC/CMP_deaminase_Zn-bd"/>
</dbReference>
<evidence type="ECO:0000256" key="4">
    <source>
        <dbReference type="ARBA" id="ARBA00022723"/>
    </source>
</evidence>
<dbReference type="PANTHER" id="PTHR11079:SF202">
    <property type="entry name" value="TRNA-SPECIFIC ADENOSINE DEAMINASE"/>
    <property type="match status" value="1"/>
</dbReference>
<protein>
    <recommendedName>
        <fullName evidence="8">tRNA-specific adenosine deaminase</fullName>
        <ecNumber evidence="8">3.5.4.33</ecNumber>
    </recommendedName>
</protein>
<evidence type="ECO:0000256" key="6">
    <source>
        <dbReference type="ARBA" id="ARBA00022833"/>
    </source>
</evidence>
<dbReference type="EMBL" id="JQBW01000004">
    <property type="protein sequence ID" value="KRN59572.1"/>
    <property type="molecule type" value="Genomic_DNA"/>
</dbReference>
<evidence type="ECO:0000256" key="5">
    <source>
        <dbReference type="ARBA" id="ARBA00022801"/>
    </source>
</evidence>
<name>A0A0R2IC78_9LACO</name>
<reference evidence="10 11" key="1">
    <citation type="journal article" date="2015" name="Genome Announc.">
        <title>Expanding the biotechnology potential of lactobacilli through comparative genomics of 213 strains and associated genera.</title>
        <authorList>
            <person name="Sun Z."/>
            <person name="Harris H.M."/>
            <person name="McCann A."/>
            <person name="Guo C."/>
            <person name="Argimon S."/>
            <person name="Zhang W."/>
            <person name="Yang X."/>
            <person name="Jeffery I.B."/>
            <person name="Cooney J.C."/>
            <person name="Kagawa T.F."/>
            <person name="Liu W."/>
            <person name="Song Y."/>
            <person name="Salvetti E."/>
            <person name="Wrobel A."/>
            <person name="Rasinkangas P."/>
            <person name="Parkhill J."/>
            <person name="Rea M.C."/>
            <person name="O'Sullivan O."/>
            <person name="Ritari J."/>
            <person name="Douillard F.P."/>
            <person name="Paul Ross R."/>
            <person name="Yang R."/>
            <person name="Briner A.E."/>
            <person name="Felis G.E."/>
            <person name="de Vos W.M."/>
            <person name="Barrangou R."/>
            <person name="Klaenhammer T.R."/>
            <person name="Caufield P.W."/>
            <person name="Cui Y."/>
            <person name="Zhang H."/>
            <person name="O'Toole P.W."/>
        </authorList>
    </citation>
    <scope>NUCLEOTIDE SEQUENCE [LARGE SCALE GENOMIC DNA]</scope>
    <source>
        <strain evidence="10 11">DSM 17896</strain>
    </source>
</reference>
<evidence type="ECO:0000256" key="8">
    <source>
        <dbReference type="HAMAP-Rule" id="MF_00972"/>
    </source>
</evidence>
<dbReference type="Proteomes" id="UP000050934">
    <property type="component" value="Unassembled WGS sequence"/>
</dbReference>
<feature type="domain" description="CMP/dCMP-type deaminase" evidence="9">
    <location>
        <begin position="17"/>
        <end position="126"/>
    </location>
</feature>
<comment type="function">
    <text evidence="8">Catalyzes the deamination of adenosine to inosine at the wobble position 34 of tRNA(Arg2).</text>
</comment>
<proteinExistence type="inferred from homology"/>
<keyword evidence="11" id="KW-1185">Reference proteome</keyword>
<keyword evidence="3 8" id="KW-0819">tRNA processing</keyword>
<dbReference type="SUPFAM" id="SSF53927">
    <property type="entry name" value="Cytidine deaminase-like"/>
    <property type="match status" value="1"/>
</dbReference>
<dbReference type="GO" id="GO:0008270">
    <property type="term" value="F:zinc ion binding"/>
    <property type="evidence" value="ECO:0007669"/>
    <property type="project" value="UniProtKB-UniRule"/>
</dbReference>
<dbReference type="STRING" id="396268.IV45_GL001321"/>
<dbReference type="Gene3D" id="3.40.140.10">
    <property type="entry name" value="Cytidine Deaminase, domain 2"/>
    <property type="match status" value="1"/>
</dbReference>
<dbReference type="PATRIC" id="fig|396268.3.peg.1338"/>
<feature type="binding site" evidence="8">
    <location>
        <position position="68"/>
    </location>
    <ligand>
        <name>Zn(2+)</name>
        <dbReference type="ChEBI" id="CHEBI:29105"/>
        <note>catalytic</note>
    </ligand>
</feature>
<evidence type="ECO:0000256" key="7">
    <source>
        <dbReference type="ARBA" id="ARBA00048045"/>
    </source>
</evidence>